<sequence>MRYSARAECSGTTLLGQTRVRPLGTLLGQSVQARLCSGRIVFGRLALCLGRVFGYDSTRAESCLAGWHSAQAECSGTTLLGQNRVLSVGTLLGVFGHDSARIESSSAAWHSARAECSGTTLLGLSSRSDRVLTSRSEVGTSNPQLPRPSSSEPLPPSSSQPPQPSTSQPSSSLPVKNALRDEKDQAKDEANPKPWYTVDEKSSKMSTEDLLELLREYPLPEGVTNCSGWYYIHSRQRLLKGGPKSNKGWHSKYFFIGHSDKGKLPFDREWNPYCKDFENLGKPAPNNLTKHILSHIKLRGGLFIDEPLSEQQLEWARIIPPKPVQAGVVTPPSAPTISSTFPAESAPLDSQISEQHLVYGVLPRDKEVFQNQTHDTFSCFAQAVYMECWDEWLKKRADDGLEIYELGFVKAKEMFTERFPDIPLDDFVLPAVISPYGETVLPSEAGDVAASHPPGEGPSGDAPEP</sequence>
<feature type="compositionally biased region" description="Low complexity" evidence="1">
    <location>
        <begin position="165"/>
        <end position="174"/>
    </location>
</feature>
<keyword evidence="3" id="KW-1185">Reference proteome</keyword>
<feature type="region of interest" description="Disordered" evidence="1">
    <location>
        <begin position="132"/>
        <end position="201"/>
    </location>
</feature>
<gene>
    <name evidence="2" type="ORF">RJ639_013607</name>
</gene>
<evidence type="ECO:0000256" key="1">
    <source>
        <dbReference type="SAM" id="MobiDB-lite"/>
    </source>
</evidence>
<dbReference type="EMBL" id="JAVXUP010001757">
    <property type="protein sequence ID" value="KAK3008395.1"/>
    <property type="molecule type" value="Genomic_DNA"/>
</dbReference>
<feature type="compositionally biased region" description="Low complexity" evidence="1">
    <location>
        <begin position="143"/>
        <end position="152"/>
    </location>
</feature>
<feature type="compositionally biased region" description="Polar residues" evidence="1">
    <location>
        <begin position="133"/>
        <end position="142"/>
    </location>
</feature>
<feature type="compositionally biased region" description="Pro residues" evidence="1">
    <location>
        <begin position="153"/>
        <end position="164"/>
    </location>
</feature>
<proteinExistence type="predicted"/>
<protein>
    <submittedName>
        <fullName evidence="2">Uncharacterized protein</fullName>
    </submittedName>
</protein>
<feature type="compositionally biased region" description="Basic and acidic residues" evidence="1">
    <location>
        <begin position="178"/>
        <end position="191"/>
    </location>
</feature>
<feature type="region of interest" description="Disordered" evidence="1">
    <location>
        <begin position="443"/>
        <end position="465"/>
    </location>
</feature>
<dbReference type="Proteomes" id="UP001188597">
    <property type="component" value="Unassembled WGS sequence"/>
</dbReference>
<organism evidence="2 3">
    <name type="scientific">Escallonia herrerae</name>
    <dbReference type="NCBI Taxonomy" id="1293975"/>
    <lineage>
        <taxon>Eukaryota</taxon>
        <taxon>Viridiplantae</taxon>
        <taxon>Streptophyta</taxon>
        <taxon>Embryophyta</taxon>
        <taxon>Tracheophyta</taxon>
        <taxon>Spermatophyta</taxon>
        <taxon>Magnoliopsida</taxon>
        <taxon>eudicotyledons</taxon>
        <taxon>Gunneridae</taxon>
        <taxon>Pentapetalae</taxon>
        <taxon>asterids</taxon>
        <taxon>campanulids</taxon>
        <taxon>Escalloniales</taxon>
        <taxon>Escalloniaceae</taxon>
        <taxon>Escallonia</taxon>
    </lineage>
</organism>
<name>A0AA88VGS4_9ASTE</name>
<accession>A0AA88VGS4</accession>
<dbReference type="AlphaFoldDB" id="A0AA88VGS4"/>
<comment type="caution">
    <text evidence="2">The sequence shown here is derived from an EMBL/GenBank/DDBJ whole genome shotgun (WGS) entry which is preliminary data.</text>
</comment>
<evidence type="ECO:0000313" key="3">
    <source>
        <dbReference type="Proteomes" id="UP001188597"/>
    </source>
</evidence>
<evidence type="ECO:0000313" key="2">
    <source>
        <dbReference type="EMBL" id="KAK3008395.1"/>
    </source>
</evidence>
<reference evidence="2" key="1">
    <citation type="submission" date="2022-12" db="EMBL/GenBank/DDBJ databases">
        <title>Draft genome assemblies for two species of Escallonia (Escalloniales).</title>
        <authorList>
            <person name="Chanderbali A."/>
            <person name="Dervinis C."/>
            <person name="Anghel I."/>
            <person name="Soltis D."/>
            <person name="Soltis P."/>
            <person name="Zapata F."/>
        </authorList>
    </citation>
    <scope>NUCLEOTIDE SEQUENCE</scope>
    <source>
        <strain evidence="2">UCBG64.0493</strain>
        <tissue evidence="2">Leaf</tissue>
    </source>
</reference>